<keyword evidence="1" id="KW-0472">Membrane</keyword>
<proteinExistence type="predicted"/>
<protein>
    <submittedName>
        <fullName evidence="2">SoxR reducing system RseC family protein</fullName>
    </submittedName>
</protein>
<gene>
    <name evidence="2" type="ORF">M1R53_02945</name>
</gene>
<evidence type="ECO:0000313" key="3">
    <source>
        <dbReference type="Proteomes" id="UP000831151"/>
    </source>
</evidence>
<dbReference type="Proteomes" id="UP000831151">
    <property type="component" value="Chromosome"/>
</dbReference>
<evidence type="ECO:0000313" key="2">
    <source>
        <dbReference type="EMBL" id="UQK59616.1"/>
    </source>
</evidence>
<dbReference type="InterPro" id="IPR007359">
    <property type="entry name" value="SigmaE_reg_RseC_MucC"/>
</dbReference>
<name>A0A9E7DKM3_9FIRM</name>
<dbReference type="PANTHER" id="PTHR35867:SF1">
    <property type="entry name" value="PROTEIN RSEC"/>
    <property type="match status" value="1"/>
</dbReference>
<dbReference type="AlphaFoldDB" id="A0A9E7DKM3"/>
<evidence type="ECO:0000256" key="1">
    <source>
        <dbReference type="SAM" id="Phobius"/>
    </source>
</evidence>
<dbReference type="PANTHER" id="PTHR35867">
    <property type="entry name" value="PROTEIN RSEC"/>
    <property type="match status" value="1"/>
</dbReference>
<dbReference type="InterPro" id="IPR026268">
    <property type="entry name" value="RseC"/>
</dbReference>
<dbReference type="PIRSF" id="PIRSF004923">
    <property type="entry name" value="RseC"/>
    <property type="match status" value="1"/>
</dbReference>
<feature type="transmembrane region" description="Helical" evidence="1">
    <location>
        <begin position="104"/>
        <end position="121"/>
    </location>
</feature>
<organism evidence="2 3">
    <name type="scientific">Fenollaria massiliensis</name>
    <dbReference type="NCBI Taxonomy" id="938288"/>
    <lineage>
        <taxon>Bacteria</taxon>
        <taxon>Bacillati</taxon>
        <taxon>Bacillota</taxon>
        <taxon>Clostridia</taxon>
        <taxon>Eubacteriales</taxon>
        <taxon>Fenollaria</taxon>
    </lineage>
</organism>
<dbReference type="Pfam" id="PF04246">
    <property type="entry name" value="RseC_MucC"/>
    <property type="match status" value="1"/>
</dbReference>
<keyword evidence="1" id="KW-1133">Transmembrane helix</keyword>
<feature type="transmembrane region" description="Helical" evidence="1">
    <location>
        <begin position="72"/>
        <end position="92"/>
    </location>
</feature>
<keyword evidence="3" id="KW-1185">Reference proteome</keyword>
<dbReference type="KEGG" id="fms:M1R53_02945"/>
<keyword evidence="1" id="KW-0812">Transmembrane</keyword>
<dbReference type="RefSeq" id="WP_249243019.1">
    <property type="nucleotide sequence ID" value="NZ_CP096649.1"/>
</dbReference>
<reference evidence="2" key="1">
    <citation type="submission" date="2022-04" db="EMBL/GenBank/DDBJ databases">
        <title>Complete genome sequences of Ezakiella coagulans and Fenollaria massiliensis.</title>
        <authorList>
            <person name="France M.T."/>
            <person name="Clifford J."/>
            <person name="Narina S."/>
            <person name="Rutt L."/>
            <person name="Ravel J."/>
        </authorList>
    </citation>
    <scope>NUCLEOTIDE SEQUENCE</scope>
    <source>
        <strain evidence="2">C0061C2</strain>
    </source>
</reference>
<dbReference type="EMBL" id="CP096649">
    <property type="protein sequence ID" value="UQK59616.1"/>
    <property type="molecule type" value="Genomic_DNA"/>
</dbReference>
<sequence length="142" mass="15996">MEENESIGRIIKIEDGEMLISMKRDSACGSCESCAAGCDSKEHIVKAKPRANYKVGDLVSIRVDSRKMLRGVMMVYLVPLLAFLIGIFASNYIFKKFSFKVPDFYSIILGVVLLIISLFIVKSYDKRYSKGDNDLLIINKLN</sequence>
<accession>A0A9E7DKM3</accession>